<keyword evidence="3" id="KW-1185">Reference proteome</keyword>
<protein>
    <submittedName>
        <fullName evidence="2">Uncharacterized protein</fullName>
    </submittedName>
</protein>
<reference evidence="2 3" key="1">
    <citation type="submission" date="2017-06" db="EMBL/GenBank/DDBJ databases">
        <title>Comparative genomic analysis of Ambrosia Fusariam Clade fungi.</title>
        <authorList>
            <person name="Stajich J.E."/>
            <person name="Carrillo J."/>
            <person name="Kijimoto T."/>
            <person name="Eskalen A."/>
            <person name="O'Donnell K."/>
            <person name="Kasson M."/>
        </authorList>
    </citation>
    <scope>NUCLEOTIDE SEQUENCE [LARGE SCALE GENOMIC DNA]</scope>
    <source>
        <strain evidence="2 3">NRRL62606</strain>
    </source>
</reference>
<proteinExistence type="predicted"/>
<comment type="caution">
    <text evidence="2">The sequence shown here is derived from an EMBL/GenBank/DDBJ whole genome shotgun (WGS) entry which is preliminary data.</text>
</comment>
<name>A0A428PBF1_9HYPO</name>
<dbReference type="AlphaFoldDB" id="A0A428PBF1"/>
<dbReference type="Proteomes" id="UP000287972">
    <property type="component" value="Unassembled WGS sequence"/>
</dbReference>
<organism evidence="2 3">
    <name type="scientific">Fusarium floridanum</name>
    <dbReference type="NCBI Taxonomy" id="1325733"/>
    <lineage>
        <taxon>Eukaryota</taxon>
        <taxon>Fungi</taxon>
        <taxon>Dikarya</taxon>
        <taxon>Ascomycota</taxon>
        <taxon>Pezizomycotina</taxon>
        <taxon>Sordariomycetes</taxon>
        <taxon>Hypocreomycetidae</taxon>
        <taxon>Hypocreales</taxon>
        <taxon>Nectriaceae</taxon>
        <taxon>Fusarium</taxon>
        <taxon>Fusarium solani species complex</taxon>
    </lineage>
</organism>
<evidence type="ECO:0000313" key="3">
    <source>
        <dbReference type="Proteomes" id="UP000287972"/>
    </source>
</evidence>
<gene>
    <name evidence="2" type="ORF">CEP51_015359</name>
</gene>
<accession>A0A428PBF1</accession>
<sequence length="270" mass="30890">MDSIIFEPGRPQRPQSRVQPKPGRSLDAISLIKTFLRALPKGEEDWDDKRPHTQAEINDLRYELTLHKIPRQERAGMRPRELLQAFAVEHAALLKEAKSQIHMLAFIALGEVAVGLGLRPKEVNATVAEYTGVSESAVRTMRLGVRRWIKASDVLRRTWLSRVDELPFRRTNFIHTIKKLSDENIGILGEVRIEEEYAVFDDVRVYIPRKQLSSDSLRLPDIIYELYGGKFSLIEIERYLDVPGTVTNPDKSDHPLVTHDMMATMKKSAP</sequence>
<evidence type="ECO:0000313" key="2">
    <source>
        <dbReference type="EMBL" id="RSL50342.1"/>
    </source>
</evidence>
<feature type="region of interest" description="Disordered" evidence="1">
    <location>
        <begin position="1"/>
        <end position="23"/>
    </location>
</feature>
<dbReference type="EMBL" id="NKCL01000817">
    <property type="protein sequence ID" value="RSL50342.1"/>
    <property type="molecule type" value="Genomic_DNA"/>
</dbReference>
<evidence type="ECO:0000256" key="1">
    <source>
        <dbReference type="SAM" id="MobiDB-lite"/>
    </source>
</evidence>